<keyword evidence="2" id="KW-1185">Reference proteome</keyword>
<gene>
    <name evidence="1" type="ORF">NJ959_01940</name>
</gene>
<name>A0AAE3GP42_9CYAN</name>
<proteinExistence type="predicted"/>
<dbReference type="RefSeq" id="WP_254010048.1">
    <property type="nucleotide sequence ID" value="NZ_JAMZMM010000009.1"/>
</dbReference>
<comment type="caution">
    <text evidence="1">The sequence shown here is derived from an EMBL/GenBank/DDBJ whole genome shotgun (WGS) entry which is preliminary data.</text>
</comment>
<sequence>MQIVWTKHAQERQLQWEERLKITREEVEAAVTNPQQIVVEEDVLVAQIKRGNGLLRVPFVEIGKTRRILTLYWTNQVNRYWQENPNES</sequence>
<evidence type="ECO:0000313" key="2">
    <source>
        <dbReference type="Proteomes" id="UP001204953"/>
    </source>
</evidence>
<dbReference type="EMBL" id="JAMZMM010000009">
    <property type="protein sequence ID" value="MCP2727233.1"/>
    <property type="molecule type" value="Genomic_DNA"/>
</dbReference>
<accession>A0AAE3GP42</accession>
<dbReference type="Proteomes" id="UP001204953">
    <property type="component" value="Unassembled WGS sequence"/>
</dbReference>
<evidence type="ECO:0000313" key="1">
    <source>
        <dbReference type="EMBL" id="MCP2727233.1"/>
    </source>
</evidence>
<reference evidence="1" key="1">
    <citation type="submission" date="2022-06" db="EMBL/GenBank/DDBJ databases">
        <title>New cyanobacteria of genus Symplocastrum in benthos of Lake Baikal.</title>
        <authorList>
            <person name="Sorokovikova E."/>
            <person name="Tikhonova I."/>
            <person name="Krasnopeev A."/>
            <person name="Evseev P."/>
            <person name="Gladkikh A."/>
            <person name="Belykh O."/>
        </authorList>
    </citation>
    <scope>NUCLEOTIDE SEQUENCE</scope>
    <source>
        <strain evidence="1">BBK-W-15</strain>
    </source>
</reference>
<protein>
    <submittedName>
        <fullName evidence="1">DUF4258 domain-containing protein</fullName>
    </submittedName>
</protein>
<organism evidence="1 2">
    <name type="scientific">Limnofasciculus baicalensis BBK-W-15</name>
    <dbReference type="NCBI Taxonomy" id="2699891"/>
    <lineage>
        <taxon>Bacteria</taxon>
        <taxon>Bacillati</taxon>
        <taxon>Cyanobacteriota</taxon>
        <taxon>Cyanophyceae</taxon>
        <taxon>Coleofasciculales</taxon>
        <taxon>Coleofasciculaceae</taxon>
        <taxon>Limnofasciculus</taxon>
        <taxon>Limnofasciculus baicalensis</taxon>
    </lineage>
</organism>
<dbReference type="AlphaFoldDB" id="A0AAE3GP42"/>